<reference evidence="1 2" key="3">
    <citation type="journal article" date="2011" name="J. Bacteriol.">
        <title>Genome sequences of Mycoplasma alligatoris A21JP2T and Mycoplasma crocodyli MP145T.</title>
        <authorList>
            <person name="Brown D.R."/>
            <person name="Farmerie W.G."/>
            <person name="May M."/>
            <person name="Benders G.A."/>
            <person name="Durkin A.S."/>
            <person name="Hlavinka K."/>
            <person name="Hostetler J."/>
            <person name="Jackson J."/>
            <person name="Johnson J."/>
            <person name="Miller R.H."/>
            <person name="Paralanov V."/>
            <person name="Radune D."/>
            <person name="Szczypinski B."/>
            <person name="Glass J.I."/>
        </authorList>
    </citation>
    <scope>NUCLEOTIDE SEQUENCE [LARGE SCALE GENOMIC DNA]</scope>
    <source>
        <strain evidence="2">ATCC 51981 / MP145</strain>
    </source>
</reference>
<accession>D5E5Q1</accession>
<dbReference type="AlphaFoldDB" id="D5E5Q1"/>
<evidence type="ECO:0000313" key="1">
    <source>
        <dbReference type="EMBL" id="ADE19860.1"/>
    </source>
</evidence>
<dbReference type="EMBL" id="CP001991">
    <property type="protein sequence ID" value="ADE19860.1"/>
    <property type="molecule type" value="Genomic_DNA"/>
</dbReference>
<keyword evidence="2" id="KW-1185">Reference proteome</keyword>
<evidence type="ECO:0000313" key="2">
    <source>
        <dbReference type="Proteomes" id="UP000001845"/>
    </source>
</evidence>
<dbReference type="STRING" id="512564.MCRO_0468"/>
<reference key="2">
    <citation type="submission" date="2010-03" db="EMBL/GenBank/DDBJ databases">
        <authorList>
            <person name="Ma Z."/>
            <person name="Wang X."/>
            <person name="Liu H."/>
        </authorList>
    </citation>
    <scope>NUCLEOTIDE SEQUENCE</scope>
    <source>
        <strain>MP145</strain>
    </source>
</reference>
<name>D5E5Q1_MYCCM</name>
<dbReference type="Proteomes" id="UP000001845">
    <property type="component" value="Chromosome"/>
</dbReference>
<organism evidence="1 2">
    <name type="scientific">Mycoplasma crocodyli (strain ATCC 51981 / MP145)</name>
    <dbReference type="NCBI Taxonomy" id="512564"/>
    <lineage>
        <taxon>Bacteria</taxon>
        <taxon>Bacillati</taxon>
        <taxon>Mycoplasmatota</taxon>
        <taxon>Mollicutes</taxon>
        <taxon>Mycoplasmataceae</taxon>
        <taxon>Mycoplasma</taxon>
    </lineage>
</organism>
<proteinExistence type="predicted"/>
<dbReference type="KEGG" id="mcd:MCRO_0468"/>
<sequence length="80" mass="9647">MSKKIKNTLTYFEIKRWLQKQNDLELLKALISYEYEINNIKDLDDIADYVVKSKFGLLHSHIENYIKSNYPQYMKGDAQW</sequence>
<reference evidence="2" key="1">
    <citation type="submission" date="2010-03" db="EMBL/GenBank/DDBJ databases">
        <title>The complete genome of Mycoplasma crocodyli MP145.</title>
        <authorList>
            <person name="Glass J.I."/>
            <person name="Durkin A.S."/>
            <person name="Hostetler J."/>
            <person name="Jackson J."/>
            <person name="Johnson J."/>
            <person name="May M.A."/>
            <person name="Paralanov V."/>
            <person name="Radune D."/>
            <person name="Szczypinski B."/>
            <person name="Brown D.R."/>
        </authorList>
    </citation>
    <scope>NUCLEOTIDE SEQUENCE [LARGE SCALE GENOMIC DNA]</scope>
    <source>
        <strain evidence="2">ATCC 51981 / MP145</strain>
    </source>
</reference>
<dbReference type="HOGENOM" id="CLU_2585883_0_0_14"/>
<protein>
    <submittedName>
        <fullName evidence="1">Uncharacterized protein</fullName>
    </submittedName>
</protein>
<gene>
    <name evidence="1" type="ordered locus">MCRO_0468</name>
</gene>
<dbReference type="RefSeq" id="WP_013054636.1">
    <property type="nucleotide sequence ID" value="NC_014014.1"/>
</dbReference>